<sequence length="120" mass="12172">MFADRSAPPLSSSPHASGPHILAGQPTQVLTSRPTHLPSQLTCPANSPARPTASMFVPNGCLLTPVFTGHKCTMTGRGTGTDGDRRSPVKLKGGGRAEGAGRGVTGRAAGAGRAEGRRSS</sequence>
<dbReference type="Proteomes" id="UP000256964">
    <property type="component" value="Unassembled WGS sequence"/>
</dbReference>
<feature type="region of interest" description="Disordered" evidence="1">
    <location>
        <begin position="70"/>
        <end position="120"/>
    </location>
</feature>
<evidence type="ECO:0000313" key="3">
    <source>
        <dbReference type="Proteomes" id="UP000256964"/>
    </source>
</evidence>
<gene>
    <name evidence="2" type="ORF">OH76DRAFT_362931</name>
</gene>
<feature type="compositionally biased region" description="Polar residues" evidence="1">
    <location>
        <begin position="25"/>
        <end position="45"/>
    </location>
</feature>
<name>A0A371DE67_9APHY</name>
<protein>
    <submittedName>
        <fullName evidence="2">Uncharacterized protein</fullName>
    </submittedName>
</protein>
<reference evidence="2 3" key="1">
    <citation type="journal article" date="2018" name="Biotechnol. Biofuels">
        <title>Integrative visual omics of the white-rot fungus Polyporus brumalis exposes the biotechnological potential of its oxidative enzymes for delignifying raw plant biomass.</title>
        <authorList>
            <person name="Miyauchi S."/>
            <person name="Rancon A."/>
            <person name="Drula E."/>
            <person name="Hage H."/>
            <person name="Chaduli D."/>
            <person name="Favel A."/>
            <person name="Grisel S."/>
            <person name="Henrissat B."/>
            <person name="Herpoel-Gimbert I."/>
            <person name="Ruiz-Duenas F.J."/>
            <person name="Chevret D."/>
            <person name="Hainaut M."/>
            <person name="Lin J."/>
            <person name="Wang M."/>
            <person name="Pangilinan J."/>
            <person name="Lipzen A."/>
            <person name="Lesage-Meessen L."/>
            <person name="Navarro D."/>
            <person name="Riley R."/>
            <person name="Grigoriev I.V."/>
            <person name="Zhou S."/>
            <person name="Raouche S."/>
            <person name="Rosso M.N."/>
        </authorList>
    </citation>
    <scope>NUCLEOTIDE SEQUENCE [LARGE SCALE GENOMIC DNA]</scope>
    <source>
        <strain evidence="2 3">BRFM 1820</strain>
    </source>
</reference>
<evidence type="ECO:0000313" key="2">
    <source>
        <dbReference type="EMBL" id="RDX50806.1"/>
    </source>
</evidence>
<proteinExistence type="predicted"/>
<feature type="compositionally biased region" description="Low complexity" evidence="1">
    <location>
        <begin position="1"/>
        <end position="20"/>
    </location>
</feature>
<accession>A0A371DE67</accession>
<feature type="compositionally biased region" description="Gly residues" evidence="1">
    <location>
        <begin position="92"/>
        <end position="104"/>
    </location>
</feature>
<organism evidence="2 3">
    <name type="scientific">Lentinus brumalis</name>
    <dbReference type="NCBI Taxonomy" id="2498619"/>
    <lineage>
        <taxon>Eukaryota</taxon>
        <taxon>Fungi</taxon>
        <taxon>Dikarya</taxon>
        <taxon>Basidiomycota</taxon>
        <taxon>Agaricomycotina</taxon>
        <taxon>Agaricomycetes</taxon>
        <taxon>Polyporales</taxon>
        <taxon>Polyporaceae</taxon>
        <taxon>Lentinus</taxon>
    </lineage>
</organism>
<dbReference type="EMBL" id="KZ857397">
    <property type="protein sequence ID" value="RDX50806.1"/>
    <property type="molecule type" value="Genomic_DNA"/>
</dbReference>
<feature type="region of interest" description="Disordered" evidence="1">
    <location>
        <begin position="1"/>
        <end position="48"/>
    </location>
</feature>
<evidence type="ECO:0000256" key="1">
    <source>
        <dbReference type="SAM" id="MobiDB-lite"/>
    </source>
</evidence>
<keyword evidence="3" id="KW-1185">Reference proteome</keyword>
<dbReference type="AlphaFoldDB" id="A0A371DE67"/>